<evidence type="ECO:0000256" key="2">
    <source>
        <dbReference type="ARBA" id="ARBA00022527"/>
    </source>
</evidence>
<dbReference type="Gene3D" id="1.10.510.10">
    <property type="entry name" value="Transferase(Phosphotransferase) domain 1"/>
    <property type="match status" value="1"/>
</dbReference>
<dbReference type="PANTHER" id="PTHR48016">
    <property type="entry name" value="MAP KINASE KINASE KINASE SSK2-RELATED-RELATED"/>
    <property type="match status" value="1"/>
</dbReference>
<dbReference type="InParanoid" id="A0A5J5EZ13"/>
<dbReference type="GO" id="GO:0038066">
    <property type="term" value="P:p38MAPK cascade"/>
    <property type="evidence" value="ECO:0007669"/>
    <property type="project" value="UniProtKB-UniRule"/>
</dbReference>
<evidence type="ECO:0000256" key="10">
    <source>
        <dbReference type="PROSITE-ProRule" id="PRU10141"/>
    </source>
</evidence>
<sequence length="1319" mass="149693">MEDVSTSPPSRGVHFAPSDYSARLSEPDSVVAQAPNGIHSIARTNGNDSNSRILGNETADEGETDDDDDDEDIPGSSGHTGGFTSWSSNPTRPRNGSGSQYPHPASIDASGRLSPDAIQTPSRMQRPAAPVRTPSSTYAPVRHPPHPNSNIRQPQPSRERRPRDPNALYRSQEKAYVQRLRQNTDRDFFNSGSNLFYQTESELDDEPPLADVHFDSDLYDNDQLLLYNQDDYEPSAEELKVPANRERLEWHGMLASVLMGDVVAQEKKRLIGSTEEKESTTMRSELFLGIRAKVCGRSVAAQRRMVDDARTKVDALIDEITNFEIHGKDKTDKKPQEQVQDILDRWEKCELLWPTRSQLMAAKPHCAAKPFNASLEAIVAWNNITKLINTELLVLQNWVGNEELDFRRPVVAANNEAAGIDRETTFLDRILKDDNLKALTGDSNMLIGLSRVIAKAKSTLIEYAEDFETRHLPPYVEELLVLIGFPTRLIEEVIGMRLKYAERMREPVTMMTDQLISQFQSVLQLAVKIKQEYTGISEPEPGWDLPPCMDENFEQVVLQGLKYYFKLIGWRIGSNRNTFKEAEILETEWHFSNEIGRYIVGGDIEVAEHFSSLTSKLLSRLMSHFEKELQRTPEKKGEDLSKRYKSILDSVRVRQRKLFRFARLLSQRFENATEYNVEFNKLRSLVASLIEANYFLVITPSVEHEGIYIVADPSLYDRPHKIQSILRTCYQEDMKEDDVSSYVLILSPQESLLWDGRVLNVDAKEPLVDLKPGRLRLVADGSEERLMHARMKFEQLNHNLDVLVERRANLPRVNQELMKIKKTTYRLSNTIMDSVEKIRRQTAGLGCQELIQTCFAFATEFGQRSQTYMDNNRKAMNNIKLTRLAVDWVSFICDDCVASNRLTFRWAVTALEFCMVMTRGQNILSFSEAEYSRLRSKVAGCMSLLISHFDIMGARSTLAAQAEKQKMEALAGQLKKMDISMMLEDNEAADLIRQTWLNKLEVIESARKDIQSERQALGRVLDDSNQTDRSLTYLSKSSFSNVSLRWAQGEFVGGGTFGTVYIAMNLDSGYPMAVKEIRLQDPQVIPQIATAIRDEMMVLELLDHPNIVQYFGIEVHRDKVYLFMEFCSGGSLATLLEHGRIEDETVIMIYTLQMLEGLAYLHENNIVHRDIKPENLLLDHNGIIKYVDFGAAKIIAKQGKTRGGATTGAARTNLNSMTGTPMYMSPEVITGSNKGRHGSIDIWSLGCVVLEMATGRRPWANLDNEWAIMWNIAAGHPPQLPTPDQLSDMGIDFLKRCFEHDPKVRPSAAELLQHEWVRD</sequence>
<feature type="compositionally biased region" description="Polar residues" evidence="11">
    <location>
        <begin position="82"/>
        <end position="100"/>
    </location>
</feature>
<evidence type="ECO:0000256" key="8">
    <source>
        <dbReference type="ARBA" id="ARBA00048130"/>
    </source>
</evidence>
<dbReference type="InterPro" id="IPR017441">
    <property type="entry name" value="Protein_kinase_ATP_BS"/>
</dbReference>
<dbReference type="CDD" id="cd06626">
    <property type="entry name" value="STKc_MEKK4"/>
    <property type="match status" value="1"/>
</dbReference>
<evidence type="ECO:0000256" key="4">
    <source>
        <dbReference type="ARBA" id="ARBA00022741"/>
    </source>
</evidence>
<dbReference type="GO" id="GO:0106310">
    <property type="term" value="F:protein serine kinase activity"/>
    <property type="evidence" value="ECO:0007669"/>
    <property type="project" value="RHEA"/>
</dbReference>
<proteinExistence type="inferred from homology"/>
<feature type="binding site" evidence="10">
    <location>
        <position position="1075"/>
    </location>
    <ligand>
        <name>ATP</name>
        <dbReference type="ChEBI" id="CHEBI:30616"/>
    </ligand>
</feature>
<dbReference type="OrthoDB" id="1043025at2759"/>
<dbReference type="InterPro" id="IPR050538">
    <property type="entry name" value="MAP_kinase_kinase_kinase"/>
</dbReference>
<dbReference type="EMBL" id="VXIS01000068">
    <property type="protein sequence ID" value="KAA8908446.1"/>
    <property type="molecule type" value="Genomic_DNA"/>
</dbReference>
<comment type="similarity">
    <text evidence="1 9">Belongs to the protein kinase superfamily. STE Ser/Thr protein kinase family. MAP kinase kinase kinase subfamily.</text>
</comment>
<dbReference type="GO" id="GO:0004707">
    <property type="term" value="F:MAP kinase activity"/>
    <property type="evidence" value="ECO:0007669"/>
    <property type="project" value="UniProtKB-EC"/>
</dbReference>
<comment type="catalytic activity">
    <reaction evidence="7">
        <text>L-threonyl-[protein] + ATP = O-phospho-L-threonyl-[protein] + ADP + H(+)</text>
        <dbReference type="Rhea" id="RHEA:46608"/>
        <dbReference type="Rhea" id="RHEA-COMP:11060"/>
        <dbReference type="Rhea" id="RHEA-COMP:11605"/>
        <dbReference type="ChEBI" id="CHEBI:15378"/>
        <dbReference type="ChEBI" id="CHEBI:30013"/>
        <dbReference type="ChEBI" id="CHEBI:30616"/>
        <dbReference type="ChEBI" id="CHEBI:61977"/>
        <dbReference type="ChEBI" id="CHEBI:456216"/>
        <dbReference type="EC" id="2.7.11.24"/>
    </reaction>
    <physiologicalReaction direction="left-to-right" evidence="7">
        <dbReference type="Rhea" id="RHEA:46609"/>
    </physiologicalReaction>
</comment>
<evidence type="ECO:0000256" key="1">
    <source>
        <dbReference type="ARBA" id="ARBA00006529"/>
    </source>
</evidence>
<dbReference type="EC" id="2.7.11.-" evidence="9"/>
<evidence type="ECO:0000256" key="9">
    <source>
        <dbReference type="PIRNR" id="PIRNR037579"/>
    </source>
</evidence>
<dbReference type="FunCoup" id="A0A5J5EZ13">
    <property type="interactions" value="341"/>
</dbReference>
<name>A0A5J5EZ13_9PEZI</name>
<feature type="domain" description="Protein kinase" evidence="12">
    <location>
        <begin position="1046"/>
        <end position="1317"/>
    </location>
</feature>
<accession>A0A5J5EZ13</accession>
<dbReference type="PIRSF" id="PIRSF037579">
    <property type="entry name" value="MAPKKK_SSK22"/>
    <property type="match status" value="1"/>
</dbReference>
<comment type="catalytic activity">
    <reaction evidence="8">
        <text>L-seryl-[protein] + ATP = O-phospho-L-seryl-[protein] + ADP + H(+)</text>
        <dbReference type="Rhea" id="RHEA:17989"/>
        <dbReference type="Rhea" id="RHEA-COMP:9863"/>
        <dbReference type="Rhea" id="RHEA-COMP:11604"/>
        <dbReference type="ChEBI" id="CHEBI:15378"/>
        <dbReference type="ChEBI" id="CHEBI:29999"/>
        <dbReference type="ChEBI" id="CHEBI:30616"/>
        <dbReference type="ChEBI" id="CHEBI:83421"/>
        <dbReference type="ChEBI" id="CHEBI:456216"/>
        <dbReference type="EC" id="2.7.11.24"/>
    </reaction>
    <physiologicalReaction direction="left-to-right" evidence="8">
        <dbReference type="Rhea" id="RHEA:17990"/>
    </physiologicalReaction>
</comment>
<dbReference type="InterPro" id="IPR011009">
    <property type="entry name" value="Kinase-like_dom_sf"/>
</dbReference>
<evidence type="ECO:0000313" key="14">
    <source>
        <dbReference type="Proteomes" id="UP000326924"/>
    </source>
</evidence>
<dbReference type="GO" id="GO:0004709">
    <property type="term" value="F:MAP kinase kinase kinase activity"/>
    <property type="evidence" value="ECO:0007669"/>
    <property type="project" value="UniProtKB-UniRule"/>
</dbReference>
<keyword evidence="14" id="KW-1185">Reference proteome</keyword>
<dbReference type="PROSITE" id="PS50011">
    <property type="entry name" value="PROTEIN_KINASE_DOM"/>
    <property type="match status" value="1"/>
</dbReference>
<dbReference type="InterPro" id="IPR008271">
    <property type="entry name" value="Ser/Thr_kinase_AS"/>
</dbReference>
<keyword evidence="5 9" id="KW-0418">Kinase</keyword>
<dbReference type="InterPro" id="IPR045801">
    <property type="entry name" value="MEKK4_N"/>
</dbReference>
<protein>
    <recommendedName>
        <fullName evidence="9">MAP kinase kinase kinase</fullName>
        <ecNumber evidence="9">2.7.11.-</ecNumber>
    </recommendedName>
</protein>
<dbReference type="SMART" id="SM00220">
    <property type="entry name" value="S_TKc"/>
    <property type="match status" value="1"/>
</dbReference>
<dbReference type="GO" id="GO:0051403">
    <property type="term" value="P:stress-activated MAPK cascade"/>
    <property type="evidence" value="ECO:0007669"/>
    <property type="project" value="InterPro"/>
</dbReference>
<dbReference type="PROSITE" id="PS00108">
    <property type="entry name" value="PROTEIN_KINASE_ST"/>
    <property type="match status" value="1"/>
</dbReference>
<evidence type="ECO:0000256" key="11">
    <source>
        <dbReference type="SAM" id="MobiDB-lite"/>
    </source>
</evidence>
<keyword evidence="6 9" id="KW-0067">ATP-binding</keyword>
<dbReference type="Pfam" id="PF00069">
    <property type="entry name" value="Pkinase"/>
    <property type="match status" value="1"/>
</dbReference>
<dbReference type="PROSITE" id="PS00107">
    <property type="entry name" value="PROTEIN_KINASE_ATP"/>
    <property type="match status" value="1"/>
</dbReference>
<dbReference type="InterPro" id="IPR017240">
    <property type="entry name" value="MAPKKK_Ssk2/Ssk22"/>
</dbReference>
<organism evidence="13 14">
    <name type="scientific">Sphaerosporella brunnea</name>
    <dbReference type="NCBI Taxonomy" id="1250544"/>
    <lineage>
        <taxon>Eukaryota</taxon>
        <taxon>Fungi</taxon>
        <taxon>Dikarya</taxon>
        <taxon>Ascomycota</taxon>
        <taxon>Pezizomycotina</taxon>
        <taxon>Pezizomycetes</taxon>
        <taxon>Pezizales</taxon>
        <taxon>Pyronemataceae</taxon>
        <taxon>Sphaerosporella</taxon>
    </lineage>
</organism>
<dbReference type="SUPFAM" id="SSF56112">
    <property type="entry name" value="Protein kinase-like (PK-like)"/>
    <property type="match status" value="1"/>
</dbReference>
<dbReference type="GO" id="GO:0005524">
    <property type="term" value="F:ATP binding"/>
    <property type="evidence" value="ECO:0007669"/>
    <property type="project" value="UniProtKB-UniRule"/>
</dbReference>
<gene>
    <name evidence="13" type="ORF">FN846DRAFT_898539</name>
</gene>
<feature type="region of interest" description="Disordered" evidence="11">
    <location>
        <begin position="1"/>
        <end position="166"/>
    </location>
</feature>
<keyword evidence="3 9" id="KW-0808">Transferase</keyword>
<dbReference type="GO" id="GO:0005737">
    <property type="term" value="C:cytoplasm"/>
    <property type="evidence" value="ECO:0007669"/>
    <property type="project" value="InterPro"/>
</dbReference>
<feature type="compositionally biased region" description="Acidic residues" evidence="11">
    <location>
        <begin position="58"/>
        <end position="73"/>
    </location>
</feature>
<reference evidence="13 14" key="1">
    <citation type="submission" date="2019-09" db="EMBL/GenBank/DDBJ databases">
        <title>Draft genome of the ectomycorrhizal ascomycete Sphaerosporella brunnea.</title>
        <authorList>
            <consortium name="DOE Joint Genome Institute"/>
            <person name="Benucci G.M."/>
            <person name="Marozzi G."/>
            <person name="Antonielli L."/>
            <person name="Sanchez S."/>
            <person name="Marco P."/>
            <person name="Wang X."/>
            <person name="Falini L.B."/>
            <person name="Barry K."/>
            <person name="Haridas S."/>
            <person name="Lipzen A."/>
            <person name="Labutti K."/>
            <person name="Grigoriev I.V."/>
            <person name="Murat C."/>
            <person name="Martin F."/>
            <person name="Albertini E."/>
            <person name="Donnini D."/>
            <person name="Bonito G."/>
        </authorList>
    </citation>
    <scope>NUCLEOTIDE SEQUENCE [LARGE SCALE GENOMIC DNA]</scope>
    <source>
        <strain evidence="13 14">Sb_GMNB300</strain>
    </source>
</reference>
<dbReference type="PANTHER" id="PTHR48016:SF32">
    <property type="entry name" value="MITOGEN-ACTIVATED PROTEIN KINASE KINASE KINASE 4"/>
    <property type="match status" value="1"/>
</dbReference>
<dbReference type="Pfam" id="PF19431">
    <property type="entry name" value="MEKK4_N"/>
    <property type="match status" value="1"/>
</dbReference>
<evidence type="ECO:0000256" key="3">
    <source>
        <dbReference type="ARBA" id="ARBA00022679"/>
    </source>
</evidence>
<evidence type="ECO:0000259" key="12">
    <source>
        <dbReference type="PROSITE" id="PS50011"/>
    </source>
</evidence>
<evidence type="ECO:0000256" key="5">
    <source>
        <dbReference type="ARBA" id="ARBA00022777"/>
    </source>
</evidence>
<keyword evidence="2 9" id="KW-0723">Serine/threonine-protein kinase</keyword>
<evidence type="ECO:0000256" key="7">
    <source>
        <dbReference type="ARBA" id="ARBA00047919"/>
    </source>
</evidence>
<comment type="caution">
    <text evidence="13">The sequence shown here is derived from an EMBL/GenBank/DDBJ whole genome shotgun (WGS) entry which is preliminary data.</text>
</comment>
<dbReference type="Proteomes" id="UP000326924">
    <property type="component" value="Unassembled WGS sequence"/>
</dbReference>
<evidence type="ECO:0000256" key="6">
    <source>
        <dbReference type="ARBA" id="ARBA00022840"/>
    </source>
</evidence>
<feature type="compositionally biased region" description="Polar residues" evidence="11">
    <location>
        <begin position="42"/>
        <end position="53"/>
    </location>
</feature>
<dbReference type="InterPro" id="IPR000719">
    <property type="entry name" value="Prot_kinase_dom"/>
</dbReference>
<evidence type="ECO:0000313" key="13">
    <source>
        <dbReference type="EMBL" id="KAA8908446.1"/>
    </source>
</evidence>
<keyword evidence="4 9" id="KW-0547">Nucleotide-binding</keyword>